<dbReference type="EMBL" id="JBHFLD010000062">
    <property type="protein sequence ID" value="MFB2717892.1"/>
    <property type="molecule type" value="Genomic_DNA"/>
</dbReference>
<sequence length="236" mass="26592">MDKNEHEVITLNYPENLSGGIMVCGYNFGFSREDEANEMTGIQKEREEKSFFSDPSVNGTRFKNKLVTLIQSWGVPLQTDPCHASGFERSFFQTNWIMTQTRSITGAEKIDIETLVENSESILKLIERRAPRVILFVGSQLIEALNDIRIRGDVERILGARPGNAVHHVSDVPTTGRQFKVLIQQFPHTTVVSIPHVTGTQGLRDDYMEGFAPLMREILLEESVVEQKLELCPEGG</sequence>
<evidence type="ECO:0000313" key="2">
    <source>
        <dbReference type="Proteomes" id="UP001576762"/>
    </source>
</evidence>
<gene>
    <name evidence="1" type="ORF">ACE05E_20700</name>
</gene>
<name>A0ABV4WCJ6_9GAMM</name>
<evidence type="ECO:0000313" key="1">
    <source>
        <dbReference type="EMBL" id="MFB2717892.1"/>
    </source>
</evidence>
<keyword evidence="2" id="KW-1185">Reference proteome</keyword>
<accession>A0ABV4WCJ6</accession>
<evidence type="ECO:0008006" key="3">
    <source>
        <dbReference type="Google" id="ProtNLM"/>
    </source>
</evidence>
<reference evidence="1 2" key="1">
    <citation type="submission" date="2024-09" db="EMBL/GenBank/DDBJ databases">
        <title>Draft genome sequences of 6 high pH adapted Marinobacter shengliensis sp. isolated from Mariana forearc serpentinite mud volcanoes.</title>
        <authorList>
            <person name="Elkassas S."/>
            <person name="Serres M."/>
            <person name="Michael N."/>
            <person name="Amina P."/>
            <person name="Teodora Z."/>
            <person name="Julie H."/>
        </authorList>
    </citation>
    <scope>NUCLEOTIDE SEQUENCE [LARGE SCALE GENOMIC DNA]</scope>
    <source>
        <strain evidence="1 2">EB4</strain>
    </source>
</reference>
<proteinExistence type="predicted"/>
<dbReference type="RefSeq" id="WP_374816232.1">
    <property type="nucleotide sequence ID" value="NZ_JBHFLD010000062.1"/>
</dbReference>
<comment type="caution">
    <text evidence="1">The sequence shown here is derived from an EMBL/GenBank/DDBJ whole genome shotgun (WGS) entry which is preliminary data.</text>
</comment>
<dbReference type="Proteomes" id="UP001576762">
    <property type="component" value="Unassembled WGS sequence"/>
</dbReference>
<organism evidence="1 2">
    <name type="scientific">Marinobacter shengliensis</name>
    <dbReference type="NCBI Taxonomy" id="1389223"/>
    <lineage>
        <taxon>Bacteria</taxon>
        <taxon>Pseudomonadati</taxon>
        <taxon>Pseudomonadota</taxon>
        <taxon>Gammaproteobacteria</taxon>
        <taxon>Pseudomonadales</taxon>
        <taxon>Marinobacteraceae</taxon>
        <taxon>Marinobacter</taxon>
    </lineage>
</organism>
<protein>
    <recommendedName>
        <fullName evidence="3">Uracil-DNA glycosylase-like domain-containing protein</fullName>
    </recommendedName>
</protein>